<name>A0A7J9RT56_SULOH</name>
<reference evidence="1 2" key="1">
    <citation type="submission" date="2020-08" db="EMBL/GenBank/DDBJ databases">
        <title>Genomic Encyclopedia of Type Strains, Phase IV (KMG-IV): sequencing the most valuable type-strain genomes for metagenomic binning, comparative biology and taxonomic classification.</title>
        <authorList>
            <person name="Goeker M."/>
        </authorList>
    </citation>
    <scope>NUCLEOTIDE SEQUENCE [LARGE SCALE GENOMIC DNA]</scope>
    <source>
        <strain evidence="1 2">DSM 12421</strain>
    </source>
</reference>
<proteinExistence type="predicted"/>
<dbReference type="RefSeq" id="WP_260311168.1">
    <property type="nucleotide sequence ID" value="NZ_CP045484.1"/>
</dbReference>
<dbReference type="EMBL" id="JACHFY010000012">
    <property type="protein sequence ID" value="MBB5254197.1"/>
    <property type="molecule type" value="Genomic_DNA"/>
</dbReference>
<organism evidence="1 2">
    <name type="scientific">Sulfurisphaera ohwakuensis</name>
    <dbReference type="NCBI Taxonomy" id="69656"/>
    <lineage>
        <taxon>Archaea</taxon>
        <taxon>Thermoproteota</taxon>
        <taxon>Thermoprotei</taxon>
        <taxon>Sulfolobales</taxon>
        <taxon>Sulfolobaceae</taxon>
        <taxon>Sulfurisphaera</taxon>
    </lineage>
</organism>
<dbReference type="AlphaFoldDB" id="A0A7J9RT56"/>
<protein>
    <submittedName>
        <fullName evidence="1">Uncharacterized protein</fullName>
    </submittedName>
</protein>
<gene>
    <name evidence="1" type="ORF">HNQ62_001970</name>
</gene>
<sequence>MLIPRVKDPIKTLEDEGKKLPNLDIKELKKIIREEAEKEIGLR</sequence>
<dbReference type="Proteomes" id="UP000582213">
    <property type="component" value="Unassembled WGS sequence"/>
</dbReference>
<accession>A0A7J9RT56</accession>
<evidence type="ECO:0000313" key="2">
    <source>
        <dbReference type="Proteomes" id="UP000582213"/>
    </source>
</evidence>
<comment type="caution">
    <text evidence="1">The sequence shown here is derived from an EMBL/GenBank/DDBJ whole genome shotgun (WGS) entry which is preliminary data.</text>
</comment>
<dbReference type="GeneID" id="77101409"/>
<evidence type="ECO:0000313" key="1">
    <source>
        <dbReference type="EMBL" id="MBB5254197.1"/>
    </source>
</evidence>